<accession>A0ABW2YKV8</accession>
<protein>
    <submittedName>
        <fullName evidence="1">Uncharacterized protein</fullName>
    </submittedName>
</protein>
<dbReference type="Proteomes" id="UP001597090">
    <property type="component" value="Unassembled WGS sequence"/>
</dbReference>
<proteinExistence type="predicted"/>
<reference evidence="2" key="1">
    <citation type="journal article" date="2019" name="Int. J. Syst. Evol. Microbiol.">
        <title>The Global Catalogue of Microorganisms (GCM) 10K type strain sequencing project: providing services to taxonomists for standard genome sequencing and annotation.</title>
        <authorList>
            <consortium name="The Broad Institute Genomics Platform"/>
            <consortium name="The Broad Institute Genome Sequencing Center for Infectious Disease"/>
            <person name="Wu L."/>
            <person name="Ma J."/>
        </authorList>
    </citation>
    <scope>NUCLEOTIDE SEQUENCE [LARGE SCALE GENOMIC DNA]</scope>
    <source>
        <strain evidence="2">CCUG 55491</strain>
    </source>
</reference>
<organism evidence="1 2">
    <name type="scientific">Lysobacter koreensis</name>
    <dbReference type="NCBI Taxonomy" id="266122"/>
    <lineage>
        <taxon>Bacteria</taxon>
        <taxon>Pseudomonadati</taxon>
        <taxon>Pseudomonadota</taxon>
        <taxon>Gammaproteobacteria</taxon>
        <taxon>Lysobacterales</taxon>
        <taxon>Lysobacteraceae</taxon>
        <taxon>Lysobacter</taxon>
    </lineage>
</organism>
<sequence>MNVSLAPLPPLPRALAQPGLSGSGRRHRIGYHEIDTVALRHFNELLQYLDLNVMPLDRDRLASAARELVDQPHAGRAPDCITQRMRRAAAIDWMVGDPDWETLPTTEVAASLLVDYMRHNDKRRTLIPNALPVVGRLDDAIVVETIWPSVGPEVRDYVDFCHVRRVEANLAGDAPAYNCNRQNWQQAARAERDWVAHCERVGAQSYIAGDPVSRFRVN</sequence>
<name>A0ABW2YKV8_9GAMM</name>
<evidence type="ECO:0000313" key="1">
    <source>
        <dbReference type="EMBL" id="MFD0737743.1"/>
    </source>
</evidence>
<gene>
    <name evidence="1" type="ORF">ACFQZQ_00355</name>
</gene>
<comment type="caution">
    <text evidence="1">The sequence shown here is derived from an EMBL/GenBank/DDBJ whole genome shotgun (WGS) entry which is preliminary data.</text>
</comment>
<dbReference type="EMBL" id="JBHTIH010000002">
    <property type="protein sequence ID" value="MFD0737743.1"/>
    <property type="molecule type" value="Genomic_DNA"/>
</dbReference>
<evidence type="ECO:0000313" key="2">
    <source>
        <dbReference type="Proteomes" id="UP001597090"/>
    </source>
</evidence>
<keyword evidence="2" id="KW-1185">Reference proteome</keyword>
<dbReference type="RefSeq" id="WP_386810707.1">
    <property type="nucleotide sequence ID" value="NZ_JBHTIH010000002.1"/>
</dbReference>